<dbReference type="AlphaFoldDB" id="A0AAV4XZT1"/>
<proteinExistence type="predicted"/>
<dbReference type="Proteomes" id="UP001054945">
    <property type="component" value="Unassembled WGS sequence"/>
</dbReference>
<protein>
    <submittedName>
        <fullName evidence="1">Uncharacterized protein</fullName>
    </submittedName>
</protein>
<reference evidence="1 2" key="1">
    <citation type="submission" date="2021-06" db="EMBL/GenBank/DDBJ databases">
        <title>Caerostris extrusa draft genome.</title>
        <authorList>
            <person name="Kono N."/>
            <person name="Arakawa K."/>
        </authorList>
    </citation>
    <scope>NUCLEOTIDE SEQUENCE [LARGE SCALE GENOMIC DNA]</scope>
</reference>
<accession>A0AAV4XZT1</accession>
<evidence type="ECO:0000313" key="2">
    <source>
        <dbReference type="Proteomes" id="UP001054945"/>
    </source>
</evidence>
<keyword evidence="2" id="KW-1185">Reference proteome</keyword>
<comment type="caution">
    <text evidence="1">The sequence shown here is derived from an EMBL/GenBank/DDBJ whole genome shotgun (WGS) entry which is preliminary data.</text>
</comment>
<evidence type="ECO:0000313" key="1">
    <source>
        <dbReference type="EMBL" id="GIZ00597.1"/>
    </source>
</evidence>
<organism evidence="1 2">
    <name type="scientific">Caerostris extrusa</name>
    <name type="common">Bark spider</name>
    <name type="synonym">Caerostris bankana</name>
    <dbReference type="NCBI Taxonomy" id="172846"/>
    <lineage>
        <taxon>Eukaryota</taxon>
        <taxon>Metazoa</taxon>
        <taxon>Ecdysozoa</taxon>
        <taxon>Arthropoda</taxon>
        <taxon>Chelicerata</taxon>
        <taxon>Arachnida</taxon>
        <taxon>Araneae</taxon>
        <taxon>Araneomorphae</taxon>
        <taxon>Entelegynae</taxon>
        <taxon>Araneoidea</taxon>
        <taxon>Araneidae</taxon>
        <taxon>Caerostris</taxon>
    </lineage>
</organism>
<name>A0AAV4XZT1_CAEEX</name>
<dbReference type="EMBL" id="BPLR01001178">
    <property type="protein sequence ID" value="GIZ00597.1"/>
    <property type="molecule type" value="Genomic_DNA"/>
</dbReference>
<sequence length="103" mass="11268">MTTNSNGIRVLQKRRGLPGRYENLGRALHTVYTENLERDSKHLQEPGLHCSPYTGKVKMFASPELQTETSSAVPIASGREFWPGITMVLLSGGGQKRGPAMLG</sequence>
<gene>
    <name evidence="1" type="ORF">CEXT_694401</name>
</gene>